<sequence length="304" mass="34288">MREPHICPIHTRPPINAEQRTDPRRTRTQAMGFCCLSSQRLSTFIRVSMLFLTVFSLLTVCVTADDTESESFLRLNDVPAAEAFIDSVDVAVIGFFENETARGYKEFLATAKQMDKLPAALCSEKEVWAKYGIASDTISIFRKADLHQEHLKVSEAKKIDTDGLTRFFTLNNIQYVTEYNQATAVGLFQSAVKTHVLLVAKTGSSDSDPLQQLFRDLAPKYAGKMLFVLVNGKEKSNARVLEYFGLKSRDLPRIGIYDGASDEKWLMPKGKITSERMQSFCDSFLDGELQKQKEDKTPEDKTEL</sequence>
<evidence type="ECO:0000313" key="4">
    <source>
        <dbReference type="Proteomes" id="UP001558613"/>
    </source>
</evidence>
<dbReference type="Gene3D" id="3.40.30.10">
    <property type="entry name" value="Glutaredoxin"/>
    <property type="match status" value="2"/>
</dbReference>
<dbReference type="CDD" id="cd02981">
    <property type="entry name" value="PDI_b_family"/>
    <property type="match status" value="1"/>
</dbReference>
<evidence type="ECO:0000313" key="3">
    <source>
        <dbReference type="EMBL" id="KAL1273463.1"/>
    </source>
</evidence>
<reference evidence="3 4" key="1">
    <citation type="submission" date="2023-09" db="EMBL/GenBank/DDBJ databases">
        <authorList>
            <person name="Wang M."/>
        </authorList>
    </citation>
    <scope>NUCLEOTIDE SEQUENCE [LARGE SCALE GENOMIC DNA]</scope>
    <source>
        <strain evidence="3">GT-2023</strain>
        <tissue evidence="3">Liver</tissue>
    </source>
</reference>
<dbReference type="PANTHER" id="PTHR18929">
    <property type="entry name" value="PROTEIN DISULFIDE ISOMERASE"/>
    <property type="match status" value="1"/>
</dbReference>
<dbReference type="EMBL" id="JAYMGO010000006">
    <property type="protein sequence ID" value="KAL1273463.1"/>
    <property type="molecule type" value="Genomic_DNA"/>
</dbReference>
<accession>A0ABR3N941</accession>
<dbReference type="PANTHER" id="PTHR18929:SF253">
    <property type="entry name" value="ENDOPLASMIC RETICULUM RESIDENT PROTEIN 27"/>
    <property type="match status" value="1"/>
</dbReference>
<keyword evidence="4" id="KW-1185">Reference proteome</keyword>
<dbReference type="Proteomes" id="UP001558613">
    <property type="component" value="Unassembled WGS sequence"/>
</dbReference>
<evidence type="ECO:0008006" key="5">
    <source>
        <dbReference type="Google" id="ProtNLM"/>
    </source>
</evidence>
<evidence type="ECO:0000256" key="2">
    <source>
        <dbReference type="SAM" id="MobiDB-lite"/>
    </source>
</evidence>
<feature type="region of interest" description="Disordered" evidence="2">
    <location>
        <begin position="1"/>
        <end position="23"/>
    </location>
</feature>
<name>A0ABR3N941_9TELE</name>
<dbReference type="CDD" id="cd02982">
    <property type="entry name" value="PDI_b'_family"/>
    <property type="match status" value="1"/>
</dbReference>
<comment type="similarity">
    <text evidence="1">Belongs to the protein disulfide isomerase family.</text>
</comment>
<comment type="caution">
    <text evidence="3">The sequence shown here is derived from an EMBL/GenBank/DDBJ whole genome shotgun (WGS) entry which is preliminary data.</text>
</comment>
<organism evidence="3 4">
    <name type="scientific">Cirrhinus molitorella</name>
    <name type="common">mud carp</name>
    <dbReference type="NCBI Taxonomy" id="172907"/>
    <lineage>
        <taxon>Eukaryota</taxon>
        <taxon>Metazoa</taxon>
        <taxon>Chordata</taxon>
        <taxon>Craniata</taxon>
        <taxon>Vertebrata</taxon>
        <taxon>Euteleostomi</taxon>
        <taxon>Actinopterygii</taxon>
        <taxon>Neopterygii</taxon>
        <taxon>Teleostei</taxon>
        <taxon>Ostariophysi</taxon>
        <taxon>Cypriniformes</taxon>
        <taxon>Cyprinidae</taxon>
        <taxon>Labeoninae</taxon>
        <taxon>Labeonini</taxon>
        <taxon>Cirrhinus</taxon>
    </lineage>
</organism>
<proteinExistence type="inferred from homology"/>
<dbReference type="SUPFAM" id="SSF52833">
    <property type="entry name" value="Thioredoxin-like"/>
    <property type="match status" value="2"/>
</dbReference>
<dbReference type="InterPro" id="IPR036249">
    <property type="entry name" value="Thioredoxin-like_sf"/>
</dbReference>
<gene>
    <name evidence="3" type="ORF">QQF64_029325</name>
</gene>
<evidence type="ECO:0000256" key="1">
    <source>
        <dbReference type="ARBA" id="ARBA00006347"/>
    </source>
</evidence>
<protein>
    <recommendedName>
        <fullName evidence="5">Endoplasmic reticulum resident protein 27</fullName>
    </recommendedName>
</protein>
<dbReference type="Pfam" id="PF13848">
    <property type="entry name" value="Thioredoxin_6"/>
    <property type="match status" value="1"/>
</dbReference>